<dbReference type="SMART" id="SM00225">
    <property type="entry name" value="BTB"/>
    <property type="match status" value="1"/>
</dbReference>
<dbReference type="InterPro" id="IPR011333">
    <property type="entry name" value="SKP1/BTB/POZ_sf"/>
</dbReference>
<dbReference type="Pfam" id="PF00651">
    <property type="entry name" value="BTB"/>
    <property type="match status" value="1"/>
</dbReference>
<protein>
    <recommendedName>
        <fullName evidence="2">BTB domain-containing protein</fullName>
    </recommendedName>
</protein>
<name>A0A2G3AL87_CAPAN</name>
<dbReference type="InterPro" id="IPR000210">
    <property type="entry name" value="BTB/POZ_dom"/>
</dbReference>
<dbReference type="SMR" id="A0A2G3AL87"/>
<comment type="pathway">
    <text evidence="1">Protein modification; protein ubiquitination.</text>
</comment>
<accession>A0A2G3AL87</accession>
<dbReference type="SUPFAM" id="SSF54695">
    <property type="entry name" value="POZ domain"/>
    <property type="match status" value="1"/>
</dbReference>
<comment type="caution">
    <text evidence="3">The sequence shown here is derived from an EMBL/GenBank/DDBJ whole genome shotgun (WGS) entry which is preliminary data.</text>
</comment>
<evidence type="ECO:0000259" key="2">
    <source>
        <dbReference type="PROSITE" id="PS50097"/>
    </source>
</evidence>
<evidence type="ECO:0000256" key="1">
    <source>
        <dbReference type="ARBA" id="ARBA00004906"/>
    </source>
</evidence>
<dbReference type="Proteomes" id="UP000222542">
    <property type="component" value="Unassembled WGS sequence"/>
</dbReference>
<gene>
    <name evidence="3" type="ORF">T459_02850</name>
</gene>
<evidence type="ECO:0000313" key="3">
    <source>
        <dbReference type="EMBL" id="PHT94968.1"/>
    </source>
</evidence>
<proteinExistence type="predicted"/>
<organism evidence="3 4">
    <name type="scientific">Capsicum annuum</name>
    <name type="common">Capsicum pepper</name>
    <dbReference type="NCBI Taxonomy" id="4072"/>
    <lineage>
        <taxon>Eukaryota</taxon>
        <taxon>Viridiplantae</taxon>
        <taxon>Streptophyta</taxon>
        <taxon>Embryophyta</taxon>
        <taxon>Tracheophyta</taxon>
        <taxon>Spermatophyta</taxon>
        <taxon>Magnoliopsida</taxon>
        <taxon>eudicotyledons</taxon>
        <taxon>Gunneridae</taxon>
        <taxon>Pentapetalae</taxon>
        <taxon>asterids</taxon>
        <taxon>lamiids</taxon>
        <taxon>Solanales</taxon>
        <taxon>Solanaceae</taxon>
        <taxon>Solanoideae</taxon>
        <taxon>Capsiceae</taxon>
        <taxon>Capsicum</taxon>
    </lineage>
</organism>
<dbReference type="PROSITE" id="PS50097">
    <property type="entry name" value="BTB"/>
    <property type="match status" value="1"/>
</dbReference>
<dbReference type="PANTHER" id="PTHR32370">
    <property type="entry name" value="OS12G0117600 PROTEIN"/>
    <property type="match status" value="1"/>
</dbReference>
<sequence length="138" mass="15474">MTISDVLSDLTIEVRSTSFALHKFPLVSQSGRTRKLLLEAKDTNVSRINLTSGGSNAFELAVKFYYGVNVEITISNMVLLKCAARFIEMTEDIFEKNLEIRTEVFLKDVVFPNISNSISVLHRCEILLSVSEEVNLVS</sequence>
<keyword evidence="4" id="KW-1185">Reference proteome</keyword>
<feature type="domain" description="BTB" evidence="2">
    <location>
        <begin position="8"/>
        <end position="74"/>
    </location>
</feature>
<dbReference type="InterPro" id="IPR043454">
    <property type="entry name" value="NPH3/RPT2-like"/>
</dbReference>
<dbReference type="AlphaFoldDB" id="A0A2G3AL87"/>
<evidence type="ECO:0000313" key="4">
    <source>
        <dbReference type="Proteomes" id="UP000222542"/>
    </source>
</evidence>
<reference evidence="3 4" key="2">
    <citation type="journal article" date="2017" name="Genome Biol.">
        <title>New reference genome sequences of hot pepper reveal the massive evolution of plant disease-resistance genes by retroduplication.</title>
        <authorList>
            <person name="Kim S."/>
            <person name="Park J."/>
            <person name="Yeom S.I."/>
            <person name="Kim Y.M."/>
            <person name="Seo E."/>
            <person name="Kim K.T."/>
            <person name="Kim M.S."/>
            <person name="Lee J.M."/>
            <person name="Cheong K."/>
            <person name="Shin H.S."/>
            <person name="Kim S.B."/>
            <person name="Han K."/>
            <person name="Lee J."/>
            <person name="Park M."/>
            <person name="Lee H.A."/>
            <person name="Lee H.Y."/>
            <person name="Lee Y."/>
            <person name="Oh S."/>
            <person name="Lee J.H."/>
            <person name="Choi E."/>
            <person name="Choi E."/>
            <person name="Lee S.E."/>
            <person name="Jeon J."/>
            <person name="Kim H."/>
            <person name="Choi G."/>
            <person name="Song H."/>
            <person name="Lee J."/>
            <person name="Lee S.C."/>
            <person name="Kwon J.K."/>
            <person name="Lee H.Y."/>
            <person name="Koo N."/>
            <person name="Hong Y."/>
            <person name="Kim R.W."/>
            <person name="Kang W.H."/>
            <person name="Huh J.H."/>
            <person name="Kang B.C."/>
            <person name="Yang T.J."/>
            <person name="Lee Y.H."/>
            <person name="Bennetzen J.L."/>
            <person name="Choi D."/>
        </authorList>
    </citation>
    <scope>NUCLEOTIDE SEQUENCE [LARGE SCALE GENOMIC DNA]</scope>
    <source>
        <strain evidence="4">cv. CM334</strain>
    </source>
</reference>
<dbReference type="Gene3D" id="3.30.710.10">
    <property type="entry name" value="Potassium Channel Kv1.1, Chain A"/>
    <property type="match status" value="1"/>
</dbReference>
<dbReference type="EMBL" id="AYRZ02000001">
    <property type="protein sequence ID" value="PHT94968.1"/>
    <property type="molecule type" value="Genomic_DNA"/>
</dbReference>
<dbReference type="Gramene" id="PHT94968">
    <property type="protein sequence ID" value="PHT94968"/>
    <property type="gene ID" value="T459_02850"/>
</dbReference>
<reference evidence="3 4" key="1">
    <citation type="journal article" date="2014" name="Nat. Genet.">
        <title>Genome sequence of the hot pepper provides insights into the evolution of pungency in Capsicum species.</title>
        <authorList>
            <person name="Kim S."/>
            <person name="Park M."/>
            <person name="Yeom S.I."/>
            <person name="Kim Y.M."/>
            <person name="Lee J.M."/>
            <person name="Lee H.A."/>
            <person name="Seo E."/>
            <person name="Choi J."/>
            <person name="Cheong K."/>
            <person name="Kim K.T."/>
            <person name="Jung K."/>
            <person name="Lee G.W."/>
            <person name="Oh S.K."/>
            <person name="Bae C."/>
            <person name="Kim S.B."/>
            <person name="Lee H.Y."/>
            <person name="Kim S.Y."/>
            <person name="Kim M.S."/>
            <person name="Kang B.C."/>
            <person name="Jo Y.D."/>
            <person name="Yang H.B."/>
            <person name="Jeong H.J."/>
            <person name="Kang W.H."/>
            <person name="Kwon J.K."/>
            <person name="Shin C."/>
            <person name="Lim J.Y."/>
            <person name="Park J.H."/>
            <person name="Huh J.H."/>
            <person name="Kim J.S."/>
            <person name="Kim B.D."/>
            <person name="Cohen O."/>
            <person name="Paran I."/>
            <person name="Suh M.C."/>
            <person name="Lee S.B."/>
            <person name="Kim Y.K."/>
            <person name="Shin Y."/>
            <person name="Noh S.J."/>
            <person name="Park J."/>
            <person name="Seo Y.S."/>
            <person name="Kwon S.Y."/>
            <person name="Kim H.A."/>
            <person name="Park J.M."/>
            <person name="Kim H.J."/>
            <person name="Choi S.B."/>
            <person name="Bosland P.W."/>
            <person name="Reeves G."/>
            <person name="Jo S.H."/>
            <person name="Lee B.W."/>
            <person name="Cho H.T."/>
            <person name="Choi H.S."/>
            <person name="Lee M.S."/>
            <person name="Yu Y."/>
            <person name="Do Choi Y."/>
            <person name="Park B.S."/>
            <person name="van Deynze A."/>
            <person name="Ashrafi H."/>
            <person name="Hill T."/>
            <person name="Kim W.T."/>
            <person name="Pai H.S."/>
            <person name="Ahn H.K."/>
            <person name="Yeam I."/>
            <person name="Giovannoni J.J."/>
            <person name="Rose J.K."/>
            <person name="Sorensen I."/>
            <person name="Lee S.J."/>
            <person name="Kim R.W."/>
            <person name="Choi I.Y."/>
            <person name="Choi B.S."/>
            <person name="Lim J.S."/>
            <person name="Lee Y.H."/>
            <person name="Choi D."/>
        </authorList>
    </citation>
    <scope>NUCLEOTIDE SEQUENCE [LARGE SCALE GENOMIC DNA]</scope>
    <source>
        <strain evidence="4">cv. CM334</strain>
    </source>
</reference>